<dbReference type="EC" id="2.7.7.48" evidence="1"/>
<evidence type="ECO:0000259" key="2">
    <source>
        <dbReference type="Pfam" id="PF05183"/>
    </source>
</evidence>
<dbReference type="OMA" id="LELIFPR"/>
<evidence type="ECO:0000313" key="3">
    <source>
        <dbReference type="EMBL" id="VDL69154.1"/>
    </source>
</evidence>
<proteinExistence type="inferred from homology"/>
<dbReference type="GO" id="GO:0003968">
    <property type="term" value="F:RNA-directed RNA polymerase activity"/>
    <property type="evidence" value="ECO:0007669"/>
    <property type="project" value="UniProtKB-KW"/>
</dbReference>
<keyword evidence="4" id="KW-1185">Reference proteome</keyword>
<dbReference type="GO" id="GO:0031380">
    <property type="term" value="C:nuclear RNA-directed RNA polymerase complex"/>
    <property type="evidence" value="ECO:0007669"/>
    <property type="project" value="TreeGrafter"/>
</dbReference>
<evidence type="ECO:0000313" key="4">
    <source>
        <dbReference type="Proteomes" id="UP000271162"/>
    </source>
</evidence>
<reference evidence="5" key="1">
    <citation type="submission" date="2017-02" db="UniProtKB">
        <authorList>
            <consortium name="WormBaseParasite"/>
        </authorList>
    </citation>
    <scope>IDENTIFICATION</scope>
</reference>
<reference evidence="3 4" key="2">
    <citation type="submission" date="2018-11" db="EMBL/GenBank/DDBJ databases">
        <authorList>
            <consortium name="Pathogen Informatics"/>
        </authorList>
    </citation>
    <scope>NUCLEOTIDE SEQUENCE [LARGE SCALE GENOMIC DNA]</scope>
</reference>
<keyword evidence="1" id="KW-0548">Nucleotidyltransferase</keyword>
<dbReference type="InterPro" id="IPR007855">
    <property type="entry name" value="RDRP"/>
</dbReference>
<dbReference type="Proteomes" id="UP000271162">
    <property type="component" value="Unassembled WGS sequence"/>
</dbReference>
<protein>
    <recommendedName>
        <fullName evidence="1">RNA-dependent RNA polymerase</fullName>
        <ecNumber evidence="1">2.7.7.48</ecNumber>
    </recommendedName>
</protein>
<keyword evidence="1" id="KW-0696">RNA-directed RNA polymerase</keyword>
<accession>A0A0N4XSR2</accession>
<feature type="domain" description="RDRP core" evidence="2">
    <location>
        <begin position="4"/>
        <end position="128"/>
    </location>
</feature>
<evidence type="ECO:0000256" key="1">
    <source>
        <dbReference type="RuleBase" id="RU363098"/>
    </source>
</evidence>
<dbReference type="GO" id="GO:0003723">
    <property type="term" value="F:RNA binding"/>
    <property type="evidence" value="ECO:0007669"/>
    <property type="project" value="UniProtKB-KW"/>
</dbReference>
<dbReference type="PANTHER" id="PTHR23079:SF57">
    <property type="entry name" value="RNA-DIRECTED RNA POLYMERASE"/>
    <property type="match status" value="1"/>
</dbReference>
<dbReference type="EMBL" id="UYSL01014000">
    <property type="protein sequence ID" value="VDL69154.1"/>
    <property type="molecule type" value="Genomic_DNA"/>
</dbReference>
<sequence>FQLSTEPFFRSLIKAAAKFVVNKLVRKQQIQVPPNKGRSMLGVVDETGQLQYGQVFVQYTENFNLKTPPPNASKKVLTGKVLLTKNPCMVAGDVRVFEAVDIPDLHHLNDVVVFPIHGPRPHPDEMAGENFNRFRLLSFYCFARVLRL</sequence>
<keyword evidence="1" id="KW-0808">Transferase</keyword>
<keyword evidence="1" id="KW-0694">RNA-binding</keyword>
<dbReference type="WBParaSite" id="NBR_0000556401-mRNA-1">
    <property type="protein sequence ID" value="NBR_0000556401-mRNA-1"/>
    <property type="gene ID" value="NBR_0000556401"/>
</dbReference>
<name>A0A0N4XSR2_NIPBR</name>
<comment type="catalytic activity">
    <reaction evidence="1">
        <text>RNA(n) + a ribonucleoside 5'-triphosphate = RNA(n+1) + diphosphate</text>
        <dbReference type="Rhea" id="RHEA:21248"/>
        <dbReference type="Rhea" id="RHEA-COMP:14527"/>
        <dbReference type="Rhea" id="RHEA-COMP:17342"/>
        <dbReference type="ChEBI" id="CHEBI:33019"/>
        <dbReference type="ChEBI" id="CHEBI:61557"/>
        <dbReference type="ChEBI" id="CHEBI:140395"/>
        <dbReference type="EC" id="2.7.7.48"/>
    </reaction>
</comment>
<dbReference type="STRING" id="27835.A0A0N4XSR2"/>
<dbReference type="AlphaFoldDB" id="A0A0N4XSR2"/>
<dbReference type="Pfam" id="PF05183">
    <property type="entry name" value="RdRP"/>
    <property type="match status" value="1"/>
</dbReference>
<dbReference type="InterPro" id="IPR057596">
    <property type="entry name" value="RDRP_core"/>
</dbReference>
<evidence type="ECO:0000313" key="5">
    <source>
        <dbReference type="WBParaSite" id="NBR_0000556401-mRNA-1"/>
    </source>
</evidence>
<dbReference type="PANTHER" id="PTHR23079">
    <property type="entry name" value="RNA-DEPENDENT RNA POLYMERASE"/>
    <property type="match status" value="1"/>
</dbReference>
<comment type="similarity">
    <text evidence="1">Belongs to the RdRP family.</text>
</comment>
<gene>
    <name evidence="3" type="ORF">NBR_LOCUS5565</name>
</gene>
<dbReference type="GO" id="GO:0030422">
    <property type="term" value="P:siRNA processing"/>
    <property type="evidence" value="ECO:0007669"/>
    <property type="project" value="TreeGrafter"/>
</dbReference>
<organism evidence="5">
    <name type="scientific">Nippostrongylus brasiliensis</name>
    <name type="common">Rat hookworm</name>
    <dbReference type="NCBI Taxonomy" id="27835"/>
    <lineage>
        <taxon>Eukaryota</taxon>
        <taxon>Metazoa</taxon>
        <taxon>Ecdysozoa</taxon>
        <taxon>Nematoda</taxon>
        <taxon>Chromadorea</taxon>
        <taxon>Rhabditida</taxon>
        <taxon>Rhabditina</taxon>
        <taxon>Rhabditomorpha</taxon>
        <taxon>Strongyloidea</taxon>
        <taxon>Heligmosomidae</taxon>
        <taxon>Nippostrongylus</taxon>
    </lineage>
</organism>